<evidence type="ECO:0000313" key="3">
    <source>
        <dbReference type="Proteomes" id="UP000436284"/>
    </source>
</evidence>
<name>A0A6N8TYL7_9STAP</name>
<dbReference type="AlphaFoldDB" id="A0A6N8TYL7"/>
<proteinExistence type="predicted"/>
<comment type="caution">
    <text evidence="2">The sequence shown here is derived from an EMBL/GenBank/DDBJ whole genome shotgun (WGS) entry which is preliminary data.</text>
</comment>
<dbReference type="RefSeq" id="WP_160654507.1">
    <property type="nucleotide sequence ID" value="NZ_JBHRWU010000001.1"/>
</dbReference>
<organism evidence="2 3">
    <name type="scientific">Salinicoccus hispanicus</name>
    <dbReference type="NCBI Taxonomy" id="157225"/>
    <lineage>
        <taxon>Bacteria</taxon>
        <taxon>Bacillati</taxon>
        <taxon>Bacillota</taxon>
        <taxon>Bacilli</taxon>
        <taxon>Bacillales</taxon>
        <taxon>Staphylococcaceae</taxon>
        <taxon>Salinicoccus</taxon>
    </lineage>
</organism>
<feature type="transmembrane region" description="Helical" evidence="1">
    <location>
        <begin position="12"/>
        <end position="31"/>
    </location>
</feature>
<keyword evidence="3" id="KW-1185">Reference proteome</keyword>
<evidence type="ECO:0000256" key="1">
    <source>
        <dbReference type="SAM" id="Phobius"/>
    </source>
</evidence>
<evidence type="ECO:0000313" key="2">
    <source>
        <dbReference type="EMBL" id="MXQ50944.1"/>
    </source>
</evidence>
<dbReference type="Proteomes" id="UP000436284">
    <property type="component" value="Unassembled WGS sequence"/>
</dbReference>
<protein>
    <submittedName>
        <fullName evidence="2">Uncharacterized protein</fullName>
    </submittedName>
</protein>
<keyword evidence="1" id="KW-0472">Membrane</keyword>
<feature type="transmembrane region" description="Helical" evidence="1">
    <location>
        <begin position="64"/>
        <end position="86"/>
    </location>
</feature>
<reference evidence="2 3" key="1">
    <citation type="submission" date="2019-12" db="EMBL/GenBank/DDBJ databases">
        <title>Salinicoccus cyprini sp. nov., isolated from gastro-intestinal tract of mirror carp, Cyprinus carpio var. specularis, collected from Gobind Sagar Reservoir, Himachal Pradesh, India.</title>
        <authorList>
            <person name="Talwar C."/>
            <person name="Singh A.K."/>
            <person name="Lal R."/>
            <person name="Negi R.K."/>
        </authorList>
    </citation>
    <scope>NUCLEOTIDE SEQUENCE [LARGE SCALE GENOMIC DNA]</scope>
    <source>
        <strain evidence="2 3">J-82</strain>
    </source>
</reference>
<keyword evidence="1" id="KW-0812">Transmembrane</keyword>
<dbReference type="EMBL" id="WUUK01000002">
    <property type="protein sequence ID" value="MXQ50944.1"/>
    <property type="molecule type" value="Genomic_DNA"/>
</dbReference>
<gene>
    <name evidence="2" type="ORF">GQ671_06640</name>
</gene>
<accession>A0A6N8TYL7</accession>
<keyword evidence="1" id="KW-1133">Transmembrane helix</keyword>
<dbReference type="OrthoDB" id="2063080at2"/>
<sequence>MKEQIYFLKIVRYFFLILFIAAIGMGTYHLFVYEQSESYYGTSRNAYVGGDAYNYIINTTRATAYYVAGFGSLIVVFLNEILITILSRTIQEHSNDILDQLDSGDRITEIRNGLN</sequence>